<comment type="caution">
    <text evidence="1">The sequence shown here is derived from an EMBL/GenBank/DDBJ whole genome shotgun (WGS) entry which is preliminary data.</text>
</comment>
<dbReference type="RefSeq" id="WP_147086391.1">
    <property type="nucleotide sequence ID" value="NZ_VORM01000032.1"/>
</dbReference>
<name>A0A5C6ZJ19_9FLAO</name>
<evidence type="ECO:0008006" key="3">
    <source>
        <dbReference type="Google" id="ProtNLM"/>
    </source>
</evidence>
<proteinExistence type="predicted"/>
<dbReference type="EMBL" id="VORO01000009">
    <property type="protein sequence ID" value="TXD89037.1"/>
    <property type="molecule type" value="Genomic_DNA"/>
</dbReference>
<keyword evidence="2" id="KW-1185">Reference proteome</keyword>
<accession>A0A5C6ZJ19</accession>
<protein>
    <recommendedName>
        <fullName evidence="3">Outer membrane beta-barrel protein</fullName>
    </recommendedName>
</protein>
<gene>
    <name evidence="1" type="ORF">ESY86_09685</name>
</gene>
<evidence type="ECO:0000313" key="2">
    <source>
        <dbReference type="Proteomes" id="UP000321578"/>
    </source>
</evidence>
<dbReference type="OrthoDB" id="1367362at2"/>
<dbReference type="AlphaFoldDB" id="A0A5C6ZJ19"/>
<organism evidence="1 2">
    <name type="scientific">Subsaximicrobium wynnwilliamsii</name>
    <dbReference type="NCBI Taxonomy" id="291179"/>
    <lineage>
        <taxon>Bacteria</taxon>
        <taxon>Pseudomonadati</taxon>
        <taxon>Bacteroidota</taxon>
        <taxon>Flavobacteriia</taxon>
        <taxon>Flavobacteriales</taxon>
        <taxon>Flavobacteriaceae</taxon>
        <taxon>Subsaximicrobium</taxon>
    </lineage>
</organism>
<evidence type="ECO:0000313" key="1">
    <source>
        <dbReference type="EMBL" id="TXD89037.1"/>
    </source>
</evidence>
<dbReference type="Proteomes" id="UP000321578">
    <property type="component" value="Unassembled WGS sequence"/>
</dbReference>
<sequence length="194" mass="22239">MKKLLFIAAVLIGTLSYGQSQTKQSYRNSQGEWILSVGVNALGNLGTRNPVEKLDEFKLKNPLALAIEHRWTKYLSIEQDVSFNGYDKGEFLDNGFLEDDVLYFSTNTSLKFYFSDYLYDAEWVDLYASGGVGIFTIDELNTSANVSFGALFWLNRNRTIGIRFQGTGKFAFNHPDKQFDNNHWMYFAQAVFRL</sequence>
<reference evidence="1 2" key="1">
    <citation type="submission" date="2019-08" db="EMBL/GenBank/DDBJ databases">
        <title>Genomes of Subsaximicrobium wynnwilliamsii strains.</title>
        <authorList>
            <person name="Bowman J.P."/>
        </authorList>
    </citation>
    <scope>NUCLEOTIDE SEQUENCE [LARGE SCALE GENOMIC DNA]</scope>
    <source>
        <strain evidence="1 2">2-80-2</strain>
    </source>
</reference>